<gene>
    <name evidence="1" type="ORF">CAMP_LOCUS5302</name>
</gene>
<dbReference type="EMBL" id="CANHGI010000002">
    <property type="protein sequence ID" value="CAI5442665.1"/>
    <property type="molecule type" value="Genomic_DNA"/>
</dbReference>
<organism evidence="1 2">
    <name type="scientific">Caenorhabditis angaria</name>
    <dbReference type="NCBI Taxonomy" id="860376"/>
    <lineage>
        <taxon>Eukaryota</taxon>
        <taxon>Metazoa</taxon>
        <taxon>Ecdysozoa</taxon>
        <taxon>Nematoda</taxon>
        <taxon>Chromadorea</taxon>
        <taxon>Rhabditida</taxon>
        <taxon>Rhabditina</taxon>
        <taxon>Rhabditomorpha</taxon>
        <taxon>Rhabditoidea</taxon>
        <taxon>Rhabditidae</taxon>
        <taxon>Peloderinae</taxon>
        <taxon>Caenorhabditis</taxon>
    </lineage>
</organism>
<dbReference type="AlphaFoldDB" id="A0A9P1IDF4"/>
<name>A0A9P1IDF4_9PELO</name>
<evidence type="ECO:0000313" key="1">
    <source>
        <dbReference type="EMBL" id="CAI5442665.1"/>
    </source>
</evidence>
<proteinExistence type="predicted"/>
<evidence type="ECO:0000313" key="2">
    <source>
        <dbReference type="Proteomes" id="UP001152747"/>
    </source>
</evidence>
<dbReference type="Proteomes" id="UP001152747">
    <property type="component" value="Unassembled WGS sequence"/>
</dbReference>
<sequence length="346" mass="40984">MLFWDLTMFERIKYFFSVFNRPIYVAKASAFNYFAYVVIPSDVHIPMKPFKIIEENSISLKIDVNNGEMINEYDYVRNDDDEYRFFNEKQSKCTNKTYSWYSTSLINYDELFKKTAKSLLDEYRRNLNRYEFEDVLDKNYFILSCGNKKLNLEQYKQHLSLLHKNIEVDDISYSKIQQLTVDENREIHFQYDGKTTFNAQFVEKDNRYKLISEEQYFCPTIPVLTFLINDNSTARNIAKNAVFHLTQAIINRNLATVLIGEIETLNCANQKTSEIVPDNSFLSRFSLIESIKQGHLEISKNQLDFSTKTLEFVLNMKRTETGKPMTIHFDVNLENKKFQLKLNECF</sequence>
<keyword evidence="2" id="KW-1185">Reference proteome</keyword>
<reference evidence="1" key="1">
    <citation type="submission" date="2022-11" db="EMBL/GenBank/DDBJ databases">
        <authorList>
            <person name="Kikuchi T."/>
        </authorList>
    </citation>
    <scope>NUCLEOTIDE SEQUENCE</scope>
    <source>
        <strain evidence="1">PS1010</strain>
    </source>
</reference>
<protein>
    <submittedName>
        <fullName evidence="1">Uncharacterized protein</fullName>
    </submittedName>
</protein>
<accession>A0A9P1IDF4</accession>
<comment type="caution">
    <text evidence="1">The sequence shown here is derived from an EMBL/GenBank/DDBJ whole genome shotgun (WGS) entry which is preliminary data.</text>
</comment>